<comment type="caution">
    <text evidence="1">The sequence shown here is derived from an EMBL/GenBank/DDBJ whole genome shotgun (WGS) entry which is preliminary data.</text>
</comment>
<evidence type="ECO:0000313" key="1">
    <source>
        <dbReference type="EMBL" id="MFC7060786.1"/>
    </source>
</evidence>
<evidence type="ECO:0000313" key="2">
    <source>
        <dbReference type="Proteomes" id="UP001596410"/>
    </source>
</evidence>
<protein>
    <submittedName>
        <fullName evidence="1">DUF3006 domain-containing protein</fullName>
    </submittedName>
</protein>
<dbReference type="RefSeq" id="WP_204707040.1">
    <property type="nucleotide sequence ID" value="NZ_JBHSZV010000004.1"/>
</dbReference>
<dbReference type="Pfam" id="PF11213">
    <property type="entry name" value="DUF3006"/>
    <property type="match status" value="1"/>
</dbReference>
<dbReference type="Proteomes" id="UP001596410">
    <property type="component" value="Unassembled WGS sequence"/>
</dbReference>
<reference evidence="2" key="1">
    <citation type="journal article" date="2019" name="Int. J. Syst. Evol. Microbiol.">
        <title>The Global Catalogue of Microorganisms (GCM) 10K type strain sequencing project: providing services to taxonomists for standard genome sequencing and annotation.</title>
        <authorList>
            <consortium name="The Broad Institute Genomics Platform"/>
            <consortium name="The Broad Institute Genome Sequencing Center for Infectious Disease"/>
            <person name="Wu L."/>
            <person name="Ma J."/>
        </authorList>
    </citation>
    <scope>NUCLEOTIDE SEQUENCE [LARGE SCALE GENOMIC DNA]</scope>
    <source>
        <strain evidence="2">CGMCC 4.1621</strain>
    </source>
</reference>
<proteinExistence type="predicted"/>
<accession>A0ABW2EH05</accession>
<gene>
    <name evidence="1" type="ORF">ACFQIC_02725</name>
</gene>
<keyword evidence="2" id="KW-1185">Reference proteome</keyword>
<sequence length="85" mass="10031">MNKYTVDRFEGNLVILLKKGDESIQKELSKEYFPDELQEGDIVRKYTKNGNFRYEVLAEETKNRKTTADNLLEKIKRKNNTEEGD</sequence>
<dbReference type="EMBL" id="JBHSZV010000004">
    <property type="protein sequence ID" value="MFC7060786.1"/>
    <property type="molecule type" value="Genomic_DNA"/>
</dbReference>
<organism evidence="1 2">
    <name type="scientific">Halobacillus seohaensis</name>
    <dbReference type="NCBI Taxonomy" id="447421"/>
    <lineage>
        <taxon>Bacteria</taxon>
        <taxon>Bacillati</taxon>
        <taxon>Bacillota</taxon>
        <taxon>Bacilli</taxon>
        <taxon>Bacillales</taxon>
        <taxon>Bacillaceae</taxon>
        <taxon>Halobacillus</taxon>
    </lineage>
</organism>
<name>A0ABW2EH05_9BACI</name>
<dbReference type="InterPro" id="IPR021377">
    <property type="entry name" value="DUF3006"/>
</dbReference>